<protein>
    <submittedName>
        <fullName evidence="4">DUF4187 domain-containing protein</fullName>
    </submittedName>
</protein>
<reference evidence="4" key="1">
    <citation type="submission" date="2016-06" db="UniProtKB">
        <authorList>
            <consortium name="WormBaseParasite"/>
        </authorList>
    </citation>
    <scope>IDENTIFICATION</scope>
</reference>
<evidence type="ECO:0000256" key="1">
    <source>
        <dbReference type="SAM" id="MobiDB-lite"/>
    </source>
</evidence>
<dbReference type="EMBL" id="UYSU01033315">
    <property type="protein sequence ID" value="VDL91967.1"/>
    <property type="molecule type" value="Genomic_DNA"/>
</dbReference>
<reference evidence="2 3" key="2">
    <citation type="submission" date="2018-11" db="EMBL/GenBank/DDBJ databases">
        <authorList>
            <consortium name="Pathogen Informatics"/>
        </authorList>
    </citation>
    <scope>NUCLEOTIDE SEQUENCE [LARGE SCALE GENOMIC DNA]</scope>
    <source>
        <strain evidence="2 3">NST_G2</strain>
    </source>
</reference>
<sequence>MPERGANRSSNPPPPRAPPARRSWWDNKNDDEDNATRDGETMEDARHLCRYLYDAPYPPLLPINQVLSAAGCEIKHPAGTTILDHLGEDERQEFRKYVQFIAEQRGEIQMASLARSVREGEPLFISLVKTSTEVLSLGPKFCYLCQLELETQFEVLLNQTYDSQSVSA</sequence>
<feature type="compositionally biased region" description="Basic and acidic residues" evidence="1">
    <location>
        <begin position="23"/>
        <end position="41"/>
    </location>
</feature>
<organism evidence="4">
    <name type="scientific">Schistocephalus solidus</name>
    <name type="common">Tapeworm</name>
    <dbReference type="NCBI Taxonomy" id="70667"/>
    <lineage>
        <taxon>Eukaryota</taxon>
        <taxon>Metazoa</taxon>
        <taxon>Spiralia</taxon>
        <taxon>Lophotrochozoa</taxon>
        <taxon>Platyhelminthes</taxon>
        <taxon>Cestoda</taxon>
        <taxon>Eucestoda</taxon>
        <taxon>Diphyllobothriidea</taxon>
        <taxon>Diphyllobothriidae</taxon>
        <taxon>Schistocephalus</taxon>
    </lineage>
</organism>
<evidence type="ECO:0000313" key="4">
    <source>
        <dbReference type="WBParaSite" id="SSLN_0000576101-mRNA-1"/>
    </source>
</evidence>
<evidence type="ECO:0000313" key="2">
    <source>
        <dbReference type="EMBL" id="VDL91967.1"/>
    </source>
</evidence>
<dbReference type="Proteomes" id="UP000275846">
    <property type="component" value="Unassembled WGS sequence"/>
</dbReference>
<dbReference type="AlphaFoldDB" id="A0A183SMY4"/>
<dbReference type="OrthoDB" id="10584345at2759"/>
<proteinExistence type="predicted"/>
<accession>A0A183SMY4</accession>
<feature type="region of interest" description="Disordered" evidence="1">
    <location>
        <begin position="1"/>
        <end position="41"/>
    </location>
</feature>
<gene>
    <name evidence="2" type="ORF">SSLN_LOCUS5582</name>
</gene>
<dbReference type="WBParaSite" id="SSLN_0000576101-mRNA-1">
    <property type="protein sequence ID" value="SSLN_0000576101-mRNA-1"/>
    <property type="gene ID" value="SSLN_0000576101"/>
</dbReference>
<name>A0A183SMY4_SCHSO</name>
<evidence type="ECO:0000313" key="3">
    <source>
        <dbReference type="Proteomes" id="UP000275846"/>
    </source>
</evidence>
<keyword evidence="3" id="KW-1185">Reference proteome</keyword>